<evidence type="ECO:0000259" key="2">
    <source>
        <dbReference type="PROSITE" id="PS50234"/>
    </source>
</evidence>
<dbReference type="PROSITE" id="PS50234">
    <property type="entry name" value="VWFA"/>
    <property type="match status" value="1"/>
</dbReference>
<keyword evidence="1" id="KW-0812">Transmembrane</keyword>
<protein>
    <submittedName>
        <fullName evidence="3">VWA domain-containing protein</fullName>
    </submittedName>
</protein>
<organism evidence="3 4">
    <name type="scientific">Bombiscardovia nodaiensis</name>
    <dbReference type="NCBI Taxonomy" id="2932181"/>
    <lineage>
        <taxon>Bacteria</taxon>
        <taxon>Bacillati</taxon>
        <taxon>Actinomycetota</taxon>
        <taxon>Actinomycetes</taxon>
        <taxon>Bifidobacteriales</taxon>
        <taxon>Bifidobacteriaceae</taxon>
        <taxon>Bombiscardovia</taxon>
    </lineage>
</organism>
<gene>
    <name evidence="3" type="ORF">KIM372_06530</name>
</gene>
<dbReference type="Proteomes" id="UP001321766">
    <property type="component" value="Chromosome"/>
</dbReference>
<feature type="domain" description="VWFA" evidence="2">
    <location>
        <begin position="129"/>
        <end position="341"/>
    </location>
</feature>
<keyword evidence="1" id="KW-1133">Transmembrane helix</keyword>
<keyword evidence="4" id="KW-1185">Reference proteome</keyword>
<proteinExistence type="predicted"/>
<dbReference type="EMBL" id="AP026798">
    <property type="protein sequence ID" value="BDR52746.1"/>
    <property type="molecule type" value="Genomic_DNA"/>
</dbReference>
<name>A0ABM8B7A0_9BIFI</name>
<evidence type="ECO:0000313" key="4">
    <source>
        <dbReference type="Proteomes" id="UP001321766"/>
    </source>
</evidence>
<evidence type="ECO:0000256" key="1">
    <source>
        <dbReference type="SAM" id="Phobius"/>
    </source>
</evidence>
<feature type="transmembrane region" description="Helical" evidence="1">
    <location>
        <begin position="362"/>
        <end position="382"/>
    </location>
</feature>
<evidence type="ECO:0000313" key="3">
    <source>
        <dbReference type="EMBL" id="BDR52746.1"/>
    </source>
</evidence>
<reference evidence="3 4" key="1">
    <citation type="journal article" date="2023" name="Microbiol. Spectr.">
        <title>Symbiosis of Carpenter Bees with Uncharacterized Lactic Acid Bacteria Showing NAD Auxotrophy.</title>
        <authorList>
            <person name="Kawasaki S."/>
            <person name="Ozawa K."/>
            <person name="Mori T."/>
            <person name="Yamamoto A."/>
            <person name="Ito M."/>
            <person name="Ohkuma M."/>
            <person name="Sakamoto M."/>
            <person name="Matsutani M."/>
        </authorList>
    </citation>
    <scope>NUCLEOTIDE SEQUENCE [LARGE SCALE GENOMIC DNA]</scope>
    <source>
        <strain evidence="3 4">Kim37-2</strain>
    </source>
</reference>
<accession>A0ABM8B7A0</accession>
<feature type="transmembrane region" description="Helical" evidence="1">
    <location>
        <begin position="96"/>
        <end position="113"/>
    </location>
</feature>
<keyword evidence="1" id="KW-0472">Membrane</keyword>
<dbReference type="InterPro" id="IPR036465">
    <property type="entry name" value="vWFA_dom_sf"/>
</dbReference>
<dbReference type="Gene3D" id="3.40.50.410">
    <property type="entry name" value="von Willebrand factor, type A domain"/>
    <property type="match status" value="1"/>
</dbReference>
<feature type="transmembrane region" description="Helical" evidence="1">
    <location>
        <begin position="20"/>
        <end position="43"/>
    </location>
</feature>
<dbReference type="SUPFAM" id="SSF53300">
    <property type="entry name" value="vWA-like"/>
    <property type="match status" value="1"/>
</dbReference>
<sequence length="384" mass="42271">MGVSSGFEVAVMTISNLTWRWPWLIVGLLLTLIILAGLTLWLVRRRLRGPKQTWPASRSKRSRSGAQSAVVFTLNDDIHTESAAKTYRLWRRLNRLGAFLLAAALIVASLLAARPASVDQSLESGRTRDIVLCLDVSGSTLPYDRQVLTSYLDLVSNFKGERIGLSIFNSTSRTVFPLTDDYHLVTRQLKEANNILKGVQSQQDIDRMSDKQYQAVADWLEGTQNRKDTTSLIGDGLVSCAAMLPAFSTQAAANSPATQQRQASIVLATDNVTSGRPTYTLEEALALTKQAGISVDGLYSGPQQSQQDDTTKQMRQLIEGQGGIFLLQDGSDSINSLVRQVEQRHAGADRGHQRSSLVDTPGWWALALCLLVGGYLLVVWRLKR</sequence>
<dbReference type="InterPro" id="IPR002035">
    <property type="entry name" value="VWF_A"/>
</dbReference>